<dbReference type="EMBL" id="MU157827">
    <property type="protein sequence ID" value="KAF9533768.1"/>
    <property type="molecule type" value="Genomic_DNA"/>
</dbReference>
<comment type="caution">
    <text evidence="1">The sequence shown here is derived from an EMBL/GenBank/DDBJ whole genome shotgun (WGS) entry which is preliminary data.</text>
</comment>
<gene>
    <name evidence="1" type="ORF">CPB83DRAFT_844497</name>
</gene>
<sequence length="544" mass="60997">MTDPQPSPFTSLLKSNAIPLDDEVSSVKQYIQECQKDTAVLDEALETLQLKRDALKAKMDQHWGLIHPLRRNPDILREIFVHCLPAEHDSVVSPRELPLLLTGVCHYWRDLALTTPRLWASIHIAIPATPRAVDLSGASLEPVSDFRRDALLEVITVWLSRSGSCPLSISIYDPRFGGGAIKESLPFFNAVVLHSSRWRKLTLNGEGAALAKFDELEASQVPLLEEVDLNIYSIGAQLMGLQPGGTISHHPSWTRFGLLTAPTIRKLKLSIKPNEIPLLWTNLFHISIGIISGAQIDSQDSLQILRLCPNLTTARFQIQHNTLVHDHPLPFISNRLKQLTLYFFRSEPGAFIFFNTLRTPALQSLTVHGYEPSTEIGLEPFLKFVRQVNSVQRLCISARFESKQLEAVLCECPDLTSLKTIGQSPFGMAHQQTSQPIGVMKSTLRALSPREPGQDYMCPKLTTLEVDQANFSLEALVEFVLAKERISMSGDGSKIKYLNIVYNSQFEDLVVQKLPEALKSGIHSRKIPDRNPYVCRQGLQMSRY</sequence>
<name>A0A9P6EPS8_9AGAR</name>
<accession>A0A9P6EPS8</accession>
<evidence type="ECO:0000313" key="2">
    <source>
        <dbReference type="Proteomes" id="UP000807306"/>
    </source>
</evidence>
<dbReference type="Gene3D" id="3.80.10.10">
    <property type="entry name" value="Ribonuclease Inhibitor"/>
    <property type="match status" value="1"/>
</dbReference>
<reference evidence="1" key="1">
    <citation type="submission" date="2020-11" db="EMBL/GenBank/DDBJ databases">
        <authorList>
            <consortium name="DOE Joint Genome Institute"/>
            <person name="Ahrendt S."/>
            <person name="Riley R."/>
            <person name="Andreopoulos W."/>
            <person name="Labutti K."/>
            <person name="Pangilinan J."/>
            <person name="Ruiz-Duenas F.J."/>
            <person name="Barrasa J.M."/>
            <person name="Sanchez-Garcia M."/>
            <person name="Camarero S."/>
            <person name="Miyauchi S."/>
            <person name="Serrano A."/>
            <person name="Linde D."/>
            <person name="Babiker R."/>
            <person name="Drula E."/>
            <person name="Ayuso-Fernandez I."/>
            <person name="Pacheco R."/>
            <person name="Padilla G."/>
            <person name="Ferreira P."/>
            <person name="Barriuso J."/>
            <person name="Kellner H."/>
            <person name="Castanera R."/>
            <person name="Alfaro M."/>
            <person name="Ramirez L."/>
            <person name="Pisabarro A.G."/>
            <person name="Kuo A."/>
            <person name="Tritt A."/>
            <person name="Lipzen A."/>
            <person name="He G."/>
            <person name="Yan M."/>
            <person name="Ng V."/>
            <person name="Cullen D."/>
            <person name="Martin F."/>
            <person name="Rosso M.-N."/>
            <person name="Henrissat B."/>
            <person name="Hibbett D."/>
            <person name="Martinez A.T."/>
            <person name="Grigoriev I.V."/>
        </authorList>
    </citation>
    <scope>NUCLEOTIDE SEQUENCE</scope>
    <source>
        <strain evidence="1">CBS 506.95</strain>
    </source>
</reference>
<protein>
    <recommendedName>
        <fullName evidence="3">F-box domain-containing protein</fullName>
    </recommendedName>
</protein>
<dbReference type="AlphaFoldDB" id="A0A9P6EPS8"/>
<dbReference type="PANTHER" id="PTHR38926">
    <property type="entry name" value="F-BOX DOMAIN CONTAINING PROTEIN, EXPRESSED"/>
    <property type="match status" value="1"/>
</dbReference>
<dbReference type="OrthoDB" id="3365698at2759"/>
<proteinExistence type="predicted"/>
<dbReference type="PANTHER" id="PTHR38926:SF5">
    <property type="entry name" value="F-BOX AND LEUCINE-RICH REPEAT PROTEIN 6"/>
    <property type="match status" value="1"/>
</dbReference>
<dbReference type="SUPFAM" id="SSF52047">
    <property type="entry name" value="RNI-like"/>
    <property type="match status" value="1"/>
</dbReference>
<dbReference type="InterPro" id="IPR032675">
    <property type="entry name" value="LRR_dom_sf"/>
</dbReference>
<dbReference type="Proteomes" id="UP000807306">
    <property type="component" value="Unassembled WGS sequence"/>
</dbReference>
<evidence type="ECO:0008006" key="3">
    <source>
        <dbReference type="Google" id="ProtNLM"/>
    </source>
</evidence>
<keyword evidence="2" id="KW-1185">Reference proteome</keyword>
<evidence type="ECO:0000313" key="1">
    <source>
        <dbReference type="EMBL" id="KAF9533768.1"/>
    </source>
</evidence>
<organism evidence="1 2">
    <name type="scientific">Crepidotus variabilis</name>
    <dbReference type="NCBI Taxonomy" id="179855"/>
    <lineage>
        <taxon>Eukaryota</taxon>
        <taxon>Fungi</taxon>
        <taxon>Dikarya</taxon>
        <taxon>Basidiomycota</taxon>
        <taxon>Agaricomycotina</taxon>
        <taxon>Agaricomycetes</taxon>
        <taxon>Agaricomycetidae</taxon>
        <taxon>Agaricales</taxon>
        <taxon>Agaricineae</taxon>
        <taxon>Crepidotaceae</taxon>
        <taxon>Crepidotus</taxon>
    </lineage>
</organism>